<evidence type="ECO:0000313" key="1">
    <source>
        <dbReference type="EMBL" id="KAK5628900.1"/>
    </source>
</evidence>
<comment type="caution">
    <text evidence="1">The sequence shown here is derived from an EMBL/GenBank/DDBJ whole genome shotgun (WGS) entry which is preliminary data.</text>
</comment>
<dbReference type="Proteomes" id="UP001305414">
    <property type="component" value="Unassembled WGS sequence"/>
</dbReference>
<keyword evidence="2" id="KW-1185">Reference proteome</keyword>
<dbReference type="AlphaFoldDB" id="A0AAN7UAX8"/>
<sequence length="177" mass="20401">MEHHIIMPSCDILTPPSEEEISCWLYSECDPTLAEMFQDWVALFDLCLRESFTRAYVFWPMPEELHTVTDTWVQALLTQNSRSPTRVEYILGLAFLPLNQSQISERMKIVMRHMNIPRAAPGSDDIMYAYLVWRYELMAQQLSSLGGLTDRIENVRLDVSPSLGELSDSIENVRLDG</sequence>
<dbReference type="EMBL" id="JAWHQM010000010">
    <property type="protein sequence ID" value="KAK5628900.1"/>
    <property type="molecule type" value="Genomic_DNA"/>
</dbReference>
<evidence type="ECO:0000313" key="2">
    <source>
        <dbReference type="Proteomes" id="UP001305414"/>
    </source>
</evidence>
<reference evidence="1 2" key="1">
    <citation type="submission" date="2023-10" db="EMBL/GenBank/DDBJ databases">
        <title>Draft genome sequence of Xylaria bambusicola isolate GMP-LS, the root and basal stem rot pathogen of sugarcane in Indonesia.</title>
        <authorList>
            <person name="Selvaraj P."/>
            <person name="Muralishankar V."/>
            <person name="Muruganantham S."/>
            <person name="Sp S."/>
            <person name="Haryani S."/>
            <person name="Lau K.J.X."/>
            <person name="Naqvi N.I."/>
        </authorList>
    </citation>
    <scope>NUCLEOTIDE SEQUENCE [LARGE SCALE GENOMIC DNA]</scope>
    <source>
        <strain evidence="1">GMP-LS</strain>
    </source>
</reference>
<name>A0AAN7UAX8_9PEZI</name>
<accession>A0AAN7UAX8</accession>
<gene>
    <name evidence="1" type="ORF">RRF57_004615</name>
</gene>
<proteinExistence type="predicted"/>
<protein>
    <submittedName>
        <fullName evidence="1">Uncharacterized protein</fullName>
    </submittedName>
</protein>
<organism evidence="1 2">
    <name type="scientific">Xylaria bambusicola</name>
    <dbReference type="NCBI Taxonomy" id="326684"/>
    <lineage>
        <taxon>Eukaryota</taxon>
        <taxon>Fungi</taxon>
        <taxon>Dikarya</taxon>
        <taxon>Ascomycota</taxon>
        <taxon>Pezizomycotina</taxon>
        <taxon>Sordariomycetes</taxon>
        <taxon>Xylariomycetidae</taxon>
        <taxon>Xylariales</taxon>
        <taxon>Xylariaceae</taxon>
        <taxon>Xylaria</taxon>
    </lineage>
</organism>